<evidence type="ECO:0000313" key="3">
    <source>
        <dbReference type="Proteomes" id="UP001596417"/>
    </source>
</evidence>
<evidence type="ECO:0000259" key="1">
    <source>
        <dbReference type="Pfam" id="PF25930"/>
    </source>
</evidence>
<dbReference type="AlphaFoldDB" id="A0ABD5YGS1"/>
<sequence>MAAVHRKGVGARFLSVLTDSSVHMTRFEAHTAHDRLTLVAEAITAHRSRNSKRVVLETDAGRLTYADRTITLDLTDTERERLESLFESFPVFKIEQPATRKAPDATVHISALADPKHTADFVERVFRRIYELDEDYELRAVRV</sequence>
<comment type="caution">
    <text evidence="2">The sequence shown here is derived from an EMBL/GenBank/DDBJ whole genome shotgun (WGS) entry which is preliminary data.</text>
</comment>
<gene>
    <name evidence="2" type="ORF">ACFQL7_00720</name>
</gene>
<dbReference type="Proteomes" id="UP001596417">
    <property type="component" value="Unassembled WGS sequence"/>
</dbReference>
<keyword evidence="3" id="KW-1185">Reference proteome</keyword>
<feature type="domain" description="DUF7975" evidence="1">
    <location>
        <begin position="24"/>
        <end position="143"/>
    </location>
</feature>
<protein>
    <recommendedName>
        <fullName evidence="1">DUF7975 domain-containing protein</fullName>
    </recommendedName>
</protein>
<accession>A0ABD5YGS1</accession>
<dbReference type="EMBL" id="JBHTAX010000001">
    <property type="protein sequence ID" value="MFC7188523.1"/>
    <property type="molecule type" value="Genomic_DNA"/>
</dbReference>
<dbReference type="RefSeq" id="WP_390204293.1">
    <property type="nucleotide sequence ID" value="NZ_JBHTAX010000001.1"/>
</dbReference>
<dbReference type="InterPro" id="IPR058281">
    <property type="entry name" value="DUF7975"/>
</dbReference>
<organism evidence="2 3">
    <name type="scientific">Halocatena marina</name>
    <dbReference type="NCBI Taxonomy" id="2934937"/>
    <lineage>
        <taxon>Archaea</taxon>
        <taxon>Methanobacteriati</taxon>
        <taxon>Methanobacteriota</taxon>
        <taxon>Stenosarchaea group</taxon>
        <taxon>Halobacteria</taxon>
        <taxon>Halobacteriales</taxon>
        <taxon>Natronomonadaceae</taxon>
        <taxon>Halocatena</taxon>
    </lineage>
</organism>
<dbReference type="Pfam" id="PF25930">
    <property type="entry name" value="DUF7975"/>
    <property type="match status" value="1"/>
</dbReference>
<evidence type="ECO:0000313" key="2">
    <source>
        <dbReference type="EMBL" id="MFC7188523.1"/>
    </source>
</evidence>
<proteinExistence type="predicted"/>
<name>A0ABD5YGS1_9EURY</name>
<reference evidence="2 3" key="1">
    <citation type="journal article" date="2019" name="Int. J. Syst. Evol. Microbiol.">
        <title>The Global Catalogue of Microorganisms (GCM) 10K type strain sequencing project: providing services to taxonomists for standard genome sequencing and annotation.</title>
        <authorList>
            <consortium name="The Broad Institute Genomics Platform"/>
            <consortium name="The Broad Institute Genome Sequencing Center for Infectious Disease"/>
            <person name="Wu L."/>
            <person name="Ma J."/>
        </authorList>
    </citation>
    <scope>NUCLEOTIDE SEQUENCE [LARGE SCALE GENOMIC DNA]</scope>
    <source>
        <strain evidence="2 3">RDMS1</strain>
    </source>
</reference>